<accession>A0AAD3S9W2</accession>
<name>A0AAD3S9W2_NEPGR</name>
<sequence>MTLLDDAILAVAIVALVGFAKNHVSLPPLLPLSPPLPRQALHYNFGPHFQMFIEVLWDKAFGHPRCFLTFQVMLCFNGGICASAASKISCGSFWLSMYSIFVGCAIWQRPWIS</sequence>
<proteinExistence type="predicted"/>
<dbReference type="AlphaFoldDB" id="A0AAD3S9W2"/>
<dbReference type="Proteomes" id="UP001279734">
    <property type="component" value="Unassembled WGS sequence"/>
</dbReference>
<comment type="caution">
    <text evidence="1">The sequence shown here is derived from an EMBL/GenBank/DDBJ whole genome shotgun (WGS) entry which is preliminary data.</text>
</comment>
<gene>
    <name evidence="1" type="ORF">Nepgr_008689</name>
</gene>
<dbReference type="EMBL" id="BSYO01000006">
    <property type="protein sequence ID" value="GMH06849.1"/>
    <property type="molecule type" value="Genomic_DNA"/>
</dbReference>
<protein>
    <submittedName>
        <fullName evidence="1">Uncharacterized protein</fullName>
    </submittedName>
</protein>
<keyword evidence="2" id="KW-1185">Reference proteome</keyword>
<organism evidence="1 2">
    <name type="scientific">Nepenthes gracilis</name>
    <name type="common">Slender pitcher plant</name>
    <dbReference type="NCBI Taxonomy" id="150966"/>
    <lineage>
        <taxon>Eukaryota</taxon>
        <taxon>Viridiplantae</taxon>
        <taxon>Streptophyta</taxon>
        <taxon>Embryophyta</taxon>
        <taxon>Tracheophyta</taxon>
        <taxon>Spermatophyta</taxon>
        <taxon>Magnoliopsida</taxon>
        <taxon>eudicotyledons</taxon>
        <taxon>Gunneridae</taxon>
        <taxon>Pentapetalae</taxon>
        <taxon>Caryophyllales</taxon>
        <taxon>Nepenthaceae</taxon>
        <taxon>Nepenthes</taxon>
    </lineage>
</organism>
<evidence type="ECO:0000313" key="2">
    <source>
        <dbReference type="Proteomes" id="UP001279734"/>
    </source>
</evidence>
<reference evidence="1" key="1">
    <citation type="submission" date="2023-05" db="EMBL/GenBank/DDBJ databases">
        <title>Nepenthes gracilis genome sequencing.</title>
        <authorList>
            <person name="Fukushima K."/>
        </authorList>
    </citation>
    <scope>NUCLEOTIDE SEQUENCE</scope>
    <source>
        <strain evidence="1">SING2019-196</strain>
    </source>
</reference>
<evidence type="ECO:0000313" key="1">
    <source>
        <dbReference type="EMBL" id="GMH06849.1"/>
    </source>
</evidence>